<evidence type="ECO:0000259" key="1">
    <source>
        <dbReference type="Pfam" id="PF02470"/>
    </source>
</evidence>
<keyword evidence="4" id="KW-1185">Reference proteome</keyword>
<feature type="domain" description="Mammalian cell entry C-terminal" evidence="2">
    <location>
        <begin position="115"/>
        <end position="314"/>
    </location>
</feature>
<dbReference type="Pfam" id="PF02470">
    <property type="entry name" value="MlaD"/>
    <property type="match status" value="1"/>
</dbReference>
<dbReference type="InterPro" id="IPR024516">
    <property type="entry name" value="Mce_C"/>
</dbReference>
<dbReference type="Proteomes" id="UP000517916">
    <property type="component" value="Unassembled WGS sequence"/>
</dbReference>
<feature type="domain" description="Mce/MlaD" evidence="1">
    <location>
        <begin position="37"/>
        <end position="110"/>
    </location>
</feature>
<proteinExistence type="predicted"/>
<dbReference type="NCBIfam" id="TIGR00996">
    <property type="entry name" value="Mtu_fam_mce"/>
    <property type="match status" value="1"/>
</dbReference>
<dbReference type="EMBL" id="JACJID010000002">
    <property type="protein sequence ID" value="MBA8926327.1"/>
    <property type="molecule type" value="Genomic_DNA"/>
</dbReference>
<dbReference type="InterPro" id="IPR052336">
    <property type="entry name" value="MlaD_Phospholipid_Transporter"/>
</dbReference>
<dbReference type="PANTHER" id="PTHR33371">
    <property type="entry name" value="INTERMEMBRANE PHOSPHOLIPID TRANSPORT SYSTEM BINDING PROTEIN MLAD-RELATED"/>
    <property type="match status" value="1"/>
</dbReference>
<sequence>MNTGLKLVAFLSVTALATALVGALLSGAAVTGPVTGYRAVLSDAGNLGPGDRVRVAGIDVGSVQDLAARPDNSVLVEFTALSSFPLMVGTRAAVRYKNLVGDRYLELAQGVGPDERLPAGGTIPLAQTTPAVDLDTLFDGFKPLLAALSPDQLNAVSGELVAVLQGQGGTVEALLGSIASVTATLADRDQVIGRVIDNLNSVLGAVHQRDGELSQLIVDLQRLVGGLDAQRDQIGAALSHVDEASARTAELLAQTRPALRADIDQLGRLATGLNANRDTLNSVLAQLPEAYRDLARTGAWGSFFNVYLCGLRIKLGDSLYTPMISSGVPRCQPTR</sequence>
<organism evidence="3 4">
    <name type="scientific">Kutzneria viridogrisea</name>
    <dbReference type="NCBI Taxonomy" id="47990"/>
    <lineage>
        <taxon>Bacteria</taxon>
        <taxon>Bacillati</taxon>
        <taxon>Actinomycetota</taxon>
        <taxon>Actinomycetes</taxon>
        <taxon>Pseudonocardiales</taxon>
        <taxon>Pseudonocardiaceae</taxon>
        <taxon>Kutzneria</taxon>
    </lineage>
</organism>
<evidence type="ECO:0000313" key="4">
    <source>
        <dbReference type="Proteomes" id="UP000517916"/>
    </source>
</evidence>
<gene>
    <name evidence="3" type="ORF">BC739_003526</name>
</gene>
<dbReference type="Pfam" id="PF11887">
    <property type="entry name" value="Mce4_CUP1"/>
    <property type="match status" value="1"/>
</dbReference>
<name>A0ABR6BHG3_9PSEU</name>
<comment type="caution">
    <text evidence="3">The sequence shown here is derived from an EMBL/GenBank/DDBJ whole genome shotgun (WGS) entry which is preliminary data.</text>
</comment>
<protein>
    <submittedName>
        <fullName evidence="3">Phospholipid/cholesterol/gamma-HCH transport system substrate-binding protein</fullName>
    </submittedName>
</protein>
<dbReference type="PANTHER" id="PTHR33371:SF17">
    <property type="entry name" value="MCE-FAMILY PROTEIN MCE1B"/>
    <property type="match status" value="1"/>
</dbReference>
<evidence type="ECO:0000313" key="3">
    <source>
        <dbReference type="EMBL" id="MBA8926327.1"/>
    </source>
</evidence>
<dbReference type="RefSeq" id="WP_182837721.1">
    <property type="nucleotide sequence ID" value="NZ_BAAABQ010000009.1"/>
</dbReference>
<dbReference type="InterPro" id="IPR003399">
    <property type="entry name" value="Mce/MlaD"/>
</dbReference>
<accession>A0ABR6BHG3</accession>
<dbReference type="InterPro" id="IPR005693">
    <property type="entry name" value="Mce"/>
</dbReference>
<evidence type="ECO:0000259" key="2">
    <source>
        <dbReference type="Pfam" id="PF11887"/>
    </source>
</evidence>
<reference evidence="3 4" key="1">
    <citation type="submission" date="2020-08" db="EMBL/GenBank/DDBJ databases">
        <title>Genomic Encyclopedia of Archaeal and Bacterial Type Strains, Phase II (KMG-II): from individual species to whole genera.</title>
        <authorList>
            <person name="Goeker M."/>
        </authorList>
    </citation>
    <scope>NUCLEOTIDE SEQUENCE [LARGE SCALE GENOMIC DNA]</scope>
    <source>
        <strain evidence="3 4">DSM 43850</strain>
    </source>
</reference>